<dbReference type="AlphaFoldDB" id="A0A017HKH6"/>
<dbReference type="InterPro" id="IPR014567">
    <property type="entry name" value="UCP031900"/>
</dbReference>
<accession>A0A017HKH6</accession>
<evidence type="ECO:0000313" key="3">
    <source>
        <dbReference type="EMBL" id="EYD74861.1"/>
    </source>
</evidence>
<dbReference type="InterPro" id="IPR015943">
    <property type="entry name" value="WD40/YVTN_repeat-like_dom_sf"/>
</dbReference>
<keyword evidence="4" id="KW-1185">Reference proteome</keyword>
<dbReference type="Gene3D" id="2.130.10.10">
    <property type="entry name" value="YVTN repeat-like/Quinoprotein amine dehydrogenase"/>
    <property type="match status" value="1"/>
</dbReference>
<protein>
    <submittedName>
        <fullName evidence="3">ABC-type cobalamin/Fe3+-siderophores transport system, ATPase component</fullName>
    </submittedName>
</protein>
<dbReference type="InterPro" id="IPR027372">
    <property type="entry name" value="Phytase-like_dom"/>
</dbReference>
<dbReference type="Pfam" id="PF13449">
    <property type="entry name" value="Phytase-like"/>
    <property type="match status" value="1"/>
</dbReference>
<proteinExistence type="predicted"/>
<dbReference type="EMBL" id="AOSK01000100">
    <property type="protein sequence ID" value="EYD74861.1"/>
    <property type="molecule type" value="Genomic_DNA"/>
</dbReference>
<dbReference type="PIRSF" id="PIRSF031900">
    <property type="entry name" value="UCP031900"/>
    <property type="match status" value="1"/>
</dbReference>
<dbReference type="RefSeq" id="WP_245639404.1">
    <property type="nucleotide sequence ID" value="NZ_KK088641.1"/>
</dbReference>
<evidence type="ECO:0000259" key="2">
    <source>
        <dbReference type="Pfam" id="PF13449"/>
    </source>
</evidence>
<sequence length="296" mass="31797">MGQAAFWSALAALGLGAALLPPAAGGTTGGEAIYLGTHVWHEPWSGFGGFSGLVLSTDGTTFTALSDRAFLVFGHLTRDDAGVVTGVEASGPQPLLDPQGDPMTGSRADSEGLAIGPDGTVWISFEGSARVRRQDPDGARPSLIPSHPDFERLRSNSALEALAADARGTLYAIPELPFRREGAFRVYRFRDGAWDVAFRLPVRDGFAVTDADVGPDGRLYVLERDFTGLGFRSRLRRVDVDGTGEEILLTSSTGAHDNLEGLDVWSDGEGLRATMISDDNLFFFQETQFVDYRLPD</sequence>
<keyword evidence="1" id="KW-0732">Signal</keyword>
<comment type="caution">
    <text evidence="3">The sequence shown here is derived from an EMBL/GenBank/DDBJ whole genome shotgun (WGS) entry which is preliminary data.</text>
</comment>
<evidence type="ECO:0000256" key="1">
    <source>
        <dbReference type="SAM" id="SignalP"/>
    </source>
</evidence>
<name>A0A017HKH6_9RHOB</name>
<organism evidence="3 4">
    <name type="scientific">Rubellimicrobium mesophilum DSM 19309</name>
    <dbReference type="NCBI Taxonomy" id="442562"/>
    <lineage>
        <taxon>Bacteria</taxon>
        <taxon>Pseudomonadati</taxon>
        <taxon>Pseudomonadota</taxon>
        <taxon>Alphaproteobacteria</taxon>
        <taxon>Rhodobacterales</taxon>
        <taxon>Roseobacteraceae</taxon>
        <taxon>Rubellimicrobium</taxon>
    </lineage>
</organism>
<feature type="domain" description="Phytase-like" evidence="2">
    <location>
        <begin position="46"/>
        <end position="280"/>
    </location>
</feature>
<dbReference type="STRING" id="442562.Rumeso_03574"/>
<dbReference type="Proteomes" id="UP000019666">
    <property type="component" value="Unassembled WGS sequence"/>
</dbReference>
<reference evidence="3 4" key="1">
    <citation type="submission" date="2013-02" db="EMBL/GenBank/DDBJ databases">
        <authorList>
            <person name="Fiebig A."/>
            <person name="Goeker M."/>
            <person name="Klenk H.-P.P."/>
        </authorList>
    </citation>
    <scope>NUCLEOTIDE SEQUENCE [LARGE SCALE GENOMIC DNA]</scope>
    <source>
        <strain evidence="3 4">DSM 19309</strain>
    </source>
</reference>
<feature type="chain" id="PRO_5001492741" evidence="1">
    <location>
        <begin position="24"/>
        <end position="296"/>
    </location>
</feature>
<dbReference type="HOGENOM" id="CLU_059147_0_0_5"/>
<evidence type="ECO:0000313" key="4">
    <source>
        <dbReference type="Proteomes" id="UP000019666"/>
    </source>
</evidence>
<gene>
    <name evidence="3" type="ORF">Rumeso_03574</name>
</gene>
<feature type="signal peptide" evidence="1">
    <location>
        <begin position="1"/>
        <end position="23"/>
    </location>
</feature>
<dbReference type="SUPFAM" id="SSF63829">
    <property type="entry name" value="Calcium-dependent phosphotriesterase"/>
    <property type="match status" value="1"/>
</dbReference>